<dbReference type="PANTHER" id="PTHR42305:SF1">
    <property type="entry name" value="MEMBRANE PROTEIN RV1733C-RELATED"/>
    <property type="match status" value="1"/>
</dbReference>
<comment type="caution">
    <text evidence="2">The sequence shown here is derived from an EMBL/GenBank/DDBJ whole genome shotgun (WGS) entry which is preliminary data.</text>
</comment>
<dbReference type="PANTHER" id="PTHR42305">
    <property type="entry name" value="MEMBRANE PROTEIN RV1733C-RELATED"/>
    <property type="match status" value="1"/>
</dbReference>
<reference evidence="3" key="1">
    <citation type="journal article" date="2019" name="Int. J. Syst. Evol. Microbiol.">
        <title>The Global Catalogue of Microorganisms (GCM) 10K type strain sequencing project: providing services to taxonomists for standard genome sequencing and annotation.</title>
        <authorList>
            <consortium name="The Broad Institute Genomics Platform"/>
            <consortium name="The Broad Institute Genome Sequencing Center for Infectious Disease"/>
            <person name="Wu L."/>
            <person name="Ma J."/>
        </authorList>
    </citation>
    <scope>NUCLEOTIDE SEQUENCE [LARGE SCALE GENOMIC DNA]</scope>
    <source>
        <strain evidence="3">JCM 14304</strain>
    </source>
</reference>
<keyword evidence="1" id="KW-1133">Transmembrane helix</keyword>
<feature type="transmembrane region" description="Helical" evidence="1">
    <location>
        <begin position="151"/>
        <end position="175"/>
    </location>
</feature>
<organism evidence="2 3">
    <name type="scientific">Kribbella karoonensis</name>
    <dbReference type="NCBI Taxonomy" id="324851"/>
    <lineage>
        <taxon>Bacteria</taxon>
        <taxon>Bacillati</taxon>
        <taxon>Actinomycetota</taxon>
        <taxon>Actinomycetes</taxon>
        <taxon>Propionibacteriales</taxon>
        <taxon>Kribbellaceae</taxon>
        <taxon>Kribbella</taxon>
    </lineage>
</organism>
<feature type="transmembrane region" description="Helical" evidence="1">
    <location>
        <begin position="37"/>
        <end position="56"/>
    </location>
</feature>
<keyword evidence="1" id="KW-0812">Transmembrane</keyword>
<sequence>MSTRKQRSGELWVLMQARRLGVGRNPLRRRSDRIETVLLWCVLVAALVVIPASAAVGTGISHSLEASAAQRRAALVQVPAHTLQGTESAVSDTPGSPLSLTQVSYVDPQGVERQGLASVVIGTPAGTSMTIWLDHAGNIVTAPRSRSDSQAFGGTAGVLIAFASWLLLWGLFCLARIPLNRERARDWDADWLTVAPRWLRGQK</sequence>
<dbReference type="InterPro" id="IPR039708">
    <property type="entry name" value="MT1774/Rv1733c-like"/>
</dbReference>
<dbReference type="RefSeq" id="WP_344196234.1">
    <property type="nucleotide sequence ID" value="NZ_BAAAND010000008.1"/>
</dbReference>
<keyword evidence="1" id="KW-0472">Membrane</keyword>
<name>A0ABN2E8N6_9ACTN</name>
<evidence type="ECO:0000256" key="1">
    <source>
        <dbReference type="SAM" id="Phobius"/>
    </source>
</evidence>
<dbReference type="EMBL" id="BAAAND010000008">
    <property type="protein sequence ID" value="GAA1599534.1"/>
    <property type="molecule type" value="Genomic_DNA"/>
</dbReference>
<dbReference type="Proteomes" id="UP001500190">
    <property type="component" value="Unassembled WGS sequence"/>
</dbReference>
<evidence type="ECO:0000313" key="2">
    <source>
        <dbReference type="EMBL" id="GAA1599534.1"/>
    </source>
</evidence>
<proteinExistence type="predicted"/>
<protein>
    <submittedName>
        <fullName evidence="2">Uncharacterized protein</fullName>
    </submittedName>
</protein>
<gene>
    <name evidence="2" type="ORF">GCM10009742_54180</name>
</gene>
<keyword evidence="3" id="KW-1185">Reference proteome</keyword>
<accession>A0ABN2E8N6</accession>
<evidence type="ECO:0000313" key="3">
    <source>
        <dbReference type="Proteomes" id="UP001500190"/>
    </source>
</evidence>